<evidence type="ECO:0000256" key="1">
    <source>
        <dbReference type="ARBA" id="ARBA00006382"/>
    </source>
</evidence>
<organism evidence="5 6">
    <name type="scientific">Pacificimonas pallii</name>
    <dbReference type="NCBI Taxonomy" id="2827236"/>
    <lineage>
        <taxon>Bacteria</taxon>
        <taxon>Pseudomonadati</taxon>
        <taxon>Pseudomonadota</taxon>
        <taxon>Alphaproteobacteria</taxon>
        <taxon>Sphingomonadales</taxon>
        <taxon>Sphingosinicellaceae</taxon>
        <taxon>Pacificimonas</taxon>
    </lineage>
</organism>
<dbReference type="InterPro" id="IPR033922">
    <property type="entry name" value="NAD_bind_Glu_DH"/>
</dbReference>
<sequence length="421" mass="44421">MGEMLSAARTRMHRAAEHADVADELVARLDYPSETLSASIPLRRDDGTLLQLKAWRCRYDSTLGPTKGGIRFHPDVDADEVQTLAFLMSMKCALMALPFGGGKGGVQVDAHDLSLMEKERLARGWVRHFARILGPDRDVPAPDVATGEREMAWMVDEYAAMAGSIQPGAFTGKPVSLGGIAGRTPATGRGAMIALEAVRHKLDLPPGDLRIAIQGFGNAGSWFARAASDAGHRIVAVSDSSGMISHDDGLAIDALLKAKAADGSVTDLDQKGAKSRKSGAHILSHDCDVLAFAALGGVVTADNASDLKAKAILEIANGPIGPPADAPLRKAGIEVVPDILANAGGVTISHAEWVQNRGGLAWDEDRVNDYLRDQMEAAARRVTQMMDTHALDMRTAAYAAAMVPLCRAVSARGTCSDFGGG</sequence>
<dbReference type="CDD" id="cd01076">
    <property type="entry name" value="NAD_bind_1_Glu_DH"/>
    <property type="match status" value="1"/>
</dbReference>
<dbReference type="Pfam" id="PF00208">
    <property type="entry name" value="ELFV_dehydrog"/>
    <property type="match status" value="1"/>
</dbReference>
<dbReference type="InterPro" id="IPR006096">
    <property type="entry name" value="Glu/Leu/Phe/Val/Trp_DH_C"/>
</dbReference>
<name>A0ABS6SBB2_9SPHN</name>
<keyword evidence="2 3" id="KW-0560">Oxidoreductase</keyword>
<evidence type="ECO:0000313" key="5">
    <source>
        <dbReference type="EMBL" id="MBV7255510.1"/>
    </source>
</evidence>
<proteinExistence type="inferred from homology"/>
<dbReference type="PANTHER" id="PTHR11606">
    <property type="entry name" value="GLUTAMATE DEHYDROGENASE"/>
    <property type="match status" value="1"/>
</dbReference>
<dbReference type="PIRSF" id="PIRSF000185">
    <property type="entry name" value="Glu_DH"/>
    <property type="match status" value="1"/>
</dbReference>
<dbReference type="EMBL" id="JAGSPA010000001">
    <property type="protein sequence ID" value="MBV7255510.1"/>
    <property type="molecule type" value="Genomic_DNA"/>
</dbReference>
<gene>
    <name evidence="5" type="ORF">KCG44_01785</name>
</gene>
<evidence type="ECO:0000259" key="4">
    <source>
        <dbReference type="SMART" id="SM00839"/>
    </source>
</evidence>
<keyword evidence="6" id="KW-1185">Reference proteome</keyword>
<dbReference type="SMART" id="SM00839">
    <property type="entry name" value="ELFV_dehydrog"/>
    <property type="match status" value="1"/>
</dbReference>
<dbReference type="InterPro" id="IPR006097">
    <property type="entry name" value="Glu/Leu/Phe/Val/Trp_DH_dimer"/>
</dbReference>
<accession>A0ABS6SBB2</accession>
<dbReference type="Proteomes" id="UP000722336">
    <property type="component" value="Unassembled WGS sequence"/>
</dbReference>
<comment type="similarity">
    <text evidence="1 3">Belongs to the Glu/Leu/Phe/Val dehydrogenases family.</text>
</comment>
<protein>
    <recommendedName>
        <fullName evidence="3">Glutamate dehydrogenase</fullName>
    </recommendedName>
</protein>
<evidence type="ECO:0000256" key="3">
    <source>
        <dbReference type="PIRNR" id="PIRNR000185"/>
    </source>
</evidence>
<evidence type="ECO:0000256" key="2">
    <source>
        <dbReference type="ARBA" id="ARBA00023002"/>
    </source>
</evidence>
<evidence type="ECO:0000313" key="6">
    <source>
        <dbReference type="Proteomes" id="UP000722336"/>
    </source>
</evidence>
<feature type="domain" description="Glutamate/phenylalanine/leucine/valine/L-tryptophan dehydrogenase C-terminal" evidence="4">
    <location>
        <begin position="180"/>
        <end position="413"/>
    </location>
</feature>
<comment type="caution">
    <text evidence="5">The sequence shown here is derived from an EMBL/GenBank/DDBJ whole genome shotgun (WGS) entry which is preliminary data.</text>
</comment>
<dbReference type="PANTHER" id="PTHR11606:SF13">
    <property type="entry name" value="GLUTAMATE DEHYDROGENASE 1, MITOCHONDRIAL"/>
    <property type="match status" value="1"/>
</dbReference>
<reference evidence="5 6" key="1">
    <citation type="submission" date="2021-04" db="EMBL/GenBank/DDBJ databases">
        <authorList>
            <person name="Pira H."/>
            <person name="Risdian C."/>
            <person name="Wink J."/>
        </authorList>
    </citation>
    <scope>NUCLEOTIDE SEQUENCE [LARGE SCALE GENOMIC DNA]</scope>
    <source>
        <strain evidence="5 6">WHA3</strain>
    </source>
</reference>
<dbReference type="InterPro" id="IPR014362">
    <property type="entry name" value="Glu_DH"/>
</dbReference>
<dbReference type="Pfam" id="PF02812">
    <property type="entry name" value="ELFV_dehydrog_N"/>
    <property type="match status" value="1"/>
</dbReference>